<dbReference type="Gene3D" id="3.90.1200.10">
    <property type="match status" value="1"/>
</dbReference>
<dbReference type="InterPro" id="IPR015897">
    <property type="entry name" value="CHK_kinase-like"/>
</dbReference>
<sequence>MTDGRWFTEVLRYAGVLDDAVVTQIERQQIGTGQMGQNIAFSLTYDRPAPAAPATVVGKFPSPEPQSRAAAKTFRTYEREVGFYQEIAGTVDIRVPVCYLADIDLDTGDFVLLLEDLRPAVQGDQLTGCSLDEAMLAMDELAGLHAPRWGDPTLANIEWLGQYDDVEPNEVIRSVYQGLWPRFVAQYGSSLTSGALALGEAFGASMNDWRRSWTPPFCVAHGDYRLDNMMFGTEQGGYPLATVDWQIVGHGPGIMDAAYFIGNGLRVPDRRAHEMDLLKRYHDALSARGVEGYEWSQCLADYKRATLA</sequence>
<dbReference type="PANTHER" id="PTHR11012:SF30">
    <property type="entry name" value="PROTEIN KINASE-LIKE DOMAIN-CONTAINING"/>
    <property type="match status" value="1"/>
</dbReference>
<reference evidence="2" key="1">
    <citation type="journal article" date="2015" name="Nature">
        <title>Complex archaea that bridge the gap between prokaryotes and eukaryotes.</title>
        <authorList>
            <person name="Spang A."/>
            <person name="Saw J.H."/>
            <person name="Jorgensen S.L."/>
            <person name="Zaremba-Niedzwiedzka K."/>
            <person name="Martijn J."/>
            <person name="Lind A.E."/>
            <person name="van Eijk R."/>
            <person name="Schleper C."/>
            <person name="Guy L."/>
            <person name="Ettema T.J."/>
        </authorList>
    </citation>
    <scope>NUCLEOTIDE SEQUENCE</scope>
</reference>
<dbReference type="EMBL" id="LAZR01016946">
    <property type="protein sequence ID" value="KKM02392.1"/>
    <property type="molecule type" value="Genomic_DNA"/>
</dbReference>
<accession>A0A0F9HGU1</accession>
<dbReference type="AlphaFoldDB" id="A0A0F9HGU1"/>
<name>A0A0F9HGU1_9ZZZZ</name>
<gene>
    <name evidence="2" type="ORF">LCGC14_1784870</name>
</gene>
<protein>
    <recommendedName>
        <fullName evidence="1">CHK kinase-like domain-containing protein</fullName>
    </recommendedName>
</protein>
<dbReference type="InterPro" id="IPR002575">
    <property type="entry name" value="Aminoglycoside_PTrfase"/>
</dbReference>
<dbReference type="SMART" id="SM00587">
    <property type="entry name" value="CHK"/>
    <property type="match status" value="1"/>
</dbReference>
<feature type="domain" description="CHK kinase-like" evidence="1">
    <location>
        <begin position="112"/>
        <end position="291"/>
    </location>
</feature>
<dbReference type="InterPro" id="IPR011009">
    <property type="entry name" value="Kinase-like_dom_sf"/>
</dbReference>
<dbReference type="PANTHER" id="PTHR11012">
    <property type="entry name" value="PROTEIN KINASE-LIKE DOMAIN-CONTAINING"/>
    <property type="match status" value="1"/>
</dbReference>
<organism evidence="2">
    <name type="scientific">marine sediment metagenome</name>
    <dbReference type="NCBI Taxonomy" id="412755"/>
    <lineage>
        <taxon>unclassified sequences</taxon>
        <taxon>metagenomes</taxon>
        <taxon>ecological metagenomes</taxon>
    </lineage>
</organism>
<evidence type="ECO:0000313" key="2">
    <source>
        <dbReference type="EMBL" id="KKM02392.1"/>
    </source>
</evidence>
<dbReference type="SUPFAM" id="SSF56112">
    <property type="entry name" value="Protein kinase-like (PK-like)"/>
    <property type="match status" value="1"/>
</dbReference>
<evidence type="ECO:0000259" key="1">
    <source>
        <dbReference type="SMART" id="SM00587"/>
    </source>
</evidence>
<proteinExistence type="predicted"/>
<dbReference type="Pfam" id="PF01636">
    <property type="entry name" value="APH"/>
    <property type="match status" value="1"/>
</dbReference>
<comment type="caution">
    <text evidence="2">The sequence shown here is derived from an EMBL/GenBank/DDBJ whole genome shotgun (WGS) entry which is preliminary data.</text>
</comment>
<feature type="non-terminal residue" evidence="2">
    <location>
        <position position="308"/>
    </location>
</feature>